<dbReference type="NCBIfam" id="TIGR04183">
    <property type="entry name" value="Por_Secre_tail"/>
    <property type="match status" value="1"/>
</dbReference>
<gene>
    <name evidence="8" type="primary">scpA_1</name>
    <name evidence="8" type="ORF">L21SP5_02593</name>
</gene>
<reference evidence="8 9" key="1">
    <citation type="submission" date="2015-11" db="EMBL/GenBank/DDBJ databases">
        <title>Description and complete genome sequence of a novel strain predominating in hypersaline microbial mats and representing a new family of the Bacteriodetes phylum.</title>
        <authorList>
            <person name="Spring S."/>
            <person name="Bunk B."/>
            <person name="Sproer C."/>
            <person name="Klenk H.-P."/>
        </authorList>
    </citation>
    <scope>NUCLEOTIDE SEQUENCE [LARGE SCALE GENOMIC DNA]</scope>
    <source>
        <strain evidence="8 9">L21-Spi-D4</strain>
    </source>
</reference>
<name>A0A0S2I1I4_9BACT</name>
<evidence type="ECO:0000256" key="3">
    <source>
        <dbReference type="ARBA" id="ARBA00022801"/>
    </source>
</evidence>
<dbReference type="InterPro" id="IPR003961">
    <property type="entry name" value="FN3_dom"/>
</dbReference>
<dbReference type="InterPro" id="IPR026444">
    <property type="entry name" value="Secre_tail"/>
</dbReference>
<dbReference type="PROSITE" id="PS50853">
    <property type="entry name" value="FN3"/>
    <property type="match status" value="1"/>
</dbReference>
<dbReference type="InterPro" id="IPR036852">
    <property type="entry name" value="Peptidase_S8/S53_dom_sf"/>
</dbReference>
<keyword evidence="6" id="KW-0732">Signal</keyword>
<dbReference type="InterPro" id="IPR051048">
    <property type="entry name" value="Peptidase_S8/S53_subtilisin"/>
</dbReference>
<dbReference type="InterPro" id="IPR008979">
    <property type="entry name" value="Galactose-bd-like_sf"/>
</dbReference>
<dbReference type="Gene3D" id="2.60.120.380">
    <property type="match status" value="1"/>
</dbReference>
<dbReference type="Gene3D" id="2.60.120.260">
    <property type="entry name" value="Galactose-binding domain-like"/>
    <property type="match status" value="1"/>
</dbReference>
<dbReference type="PANTHER" id="PTHR43399:SF4">
    <property type="entry name" value="CELL WALL-ASSOCIATED PROTEASE"/>
    <property type="match status" value="1"/>
</dbReference>
<dbReference type="Pfam" id="PF13620">
    <property type="entry name" value="CarboxypepD_reg"/>
    <property type="match status" value="1"/>
</dbReference>
<dbReference type="InterPro" id="IPR008969">
    <property type="entry name" value="CarboxyPept-like_regulatory"/>
</dbReference>
<dbReference type="Pfam" id="PF13573">
    <property type="entry name" value="SprB"/>
    <property type="match status" value="3"/>
</dbReference>
<proteinExistence type="inferred from homology"/>
<dbReference type="OrthoDB" id="9792152at2"/>
<dbReference type="EMBL" id="CP013118">
    <property type="protein sequence ID" value="ALO16216.1"/>
    <property type="molecule type" value="Genomic_DNA"/>
</dbReference>
<dbReference type="Proteomes" id="UP000064893">
    <property type="component" value="Chromosome"/>
</dbReference>
<dbReference type="STRING" id="1307839.L21SP5_02593"/>
<feature type="chain" id="PRO_5006599604" evidence="6">
    <location>
        <begin position="22"/>
        <end position="1482"/>
    </location>
</feature>
<accession>A0A0S2I1I4</accession>
<dbReference type="InterPro" id="IPR000209">
    <property type="entry name" value="Peptidase_S8/S53_dom"/>
</dbReference>
<keyword evidence="4 5" id="KW-0720">Serine protease</keyword>
<keyword evidence="3 5" id="KW-0378">Hydrolase</keyword>
<dbReference type="PANTHER" id="PTHR43399">
    <property type="entry name" value="SUBTILISIN-RELATED"/>
    <property type="match status" value="1"/>
</dbReference>
<dbReference type="PRINTS" id="PR00723">
    <property type="entry name" value="SUBTILISIN"/>
</dbReference>
<evidence type="ECO:0000256" key="5">
    <source>
        <dbReference type="PROSITE-ProRule" id="PRU01240"/>
    </source>
</evidence>
<dbReference type="GO" id="GO:0004252">
    <property type="term" value="F:serine-type endopeptidase activity"/>
    <property type="evidence" value="ECO:0007669"/>
    <property type="project" value="UniProtKB-UniRule"/>
</dbReference>
<organism evidence="8 9">
    <name type="scientific">Salinivirga cyanobacteriivorans</name>
    <dbReference type="NCBI Taxonomy" id="1307839"/>
    <lineage>
        <taxon>Bacteria</taxon>
        <taxon>Pseudomonadati</taxon>
        <taxon>Bacteroidota</taxon>
        <taxon>Bacteroidia</taxon>
        <taxon>Bacteroidales</taxon>
        <taxon>Salinivirgaceae</taxon>
        <taxon>Salinivirga</taxon>
    </lineage>
</organism>
<comment type="similarity">
    <text evidence="1 5">Belongs to the peptidase S8 family.</text>
</comment>
<evidence type="ECO:0000256" key="2">
    <source>
        <dbReference type="ARBA" id="ARBA00022670"/>
    </source>
</evidence>
<protein>
    <submittedName>
        <fullName evidence="8">C5a peptidase</fullName>
        <ecNumber evidence="8">3.4.21.110</ecNumber>
    </submittedName>
</protein>
<dbReference type="Gene3D" id="3.40.50.200">
    <property type="entry name" value="Peptidase S8/S53 domain"/>
    <property type="match status" value="1"/>
</dbReference>
<evidence type="ECO:0000256" key="6">
    <source>
        <dbReference type="SAM" id="SignalP"/>
    </source>
</evidence>
<dbReference type="SUPFAM" id="SSF49785">
    <property type="entry name" value="Galactose-binding domain-like"/>
    <property type="match status" value="1"/>
</dbReference>
<dbReference type="InterPro" id="IPR034058">
    <property type="entry name" value="TagA/B/C/D_pept_dom"/>
</dbReference>
<dbReference type="InterPro" id="IPR025667">
    <property type="entry name" value="SprB_repeat"/>
</dbReference>
<feature type="active site" description="Charge relay system" evidence="5">
    <location>
        <position position="128"/>
    </location>
</feature>
<dbReference type="PATRIC" id="fig|1307839.3.peg.2723"/>
<feature type="active site" description="Charge relay system" evidence="5">
    <location>
        <position position="366"/>
    </location>
</feature>
<evidence type="ECO:0000313" key="8">
    <source>
        <dbReference type="EMBL" id="ALO16216.1"/>
    </source>
</evidence>
<sequence precursor="true">MKNFFTLVITGLIMLSLSSHAQTQKEKEQILKATQVNKLLDISKRLEAQNAANRQKALKLAKEKAWIIQKETGQGFMELQGVSENGKPLYYITNNADAAESVSTNEVWSGGSAGLNLDGTGMLAGEWDGGDVLTTHQEFNNTGSSRVTDKDGVSSTHYHATHVAGTIIAGGVEAAAMGMAYNAALDAYDWDYDESEMAAAAADGLLISNHSYGFSAGWTWNGSSWEWYGDESISSEEDYQFGFYSSYTAEIDNIALNAPYYLICKAAGNDRGDGATQTGHPQDGGADGYDCIGYKGNAKNILTVGATRDVAGGYSGNPADVEMTSFSSWGPTDDGRIKPDISGNGYNLYSTYDGNNSDYNAISGTSMATPNVTGSLLLLQEHYNENYGGFMKAATLKALAIHTADETGPNDGPDYMFGWGLLNTESAAKVITDKDVYSFIKEESLTDGATYTLEVTAAGTEPLVATIVWADPAGTPVPAQLDPTDVMLVNDLDMTIDDGTTNYYPWKLDGQNPANAATTGDNNVDNVEKVYIASPTAGTYTITINHDGTITDGPQNFSLIVSGISNGYATVNTGAVSNVTKTSADIAGEVLNDNGSAVSERGFVYNTTGSPTTVDTKVQVGSGTGSFSTTISGLTQGTTYYVNTYAINTEGTAYGTARSFTTLKDNIFYDGFETDKGWTFNDEWERGAPQAEGGVNYGNPDPGVAFSGSNILGLDLSGYGSNPGDYEPSLADREAYAYSPVINCSNYTNVGLEFQRWLNIESPTYDHAYIDISTDGGSIWTEIWTNTAGIEDATWNEITLDISSYADGASSVQIRFSIGATDGGWQYSGWNIDEFYITGIPTNTYTTTFTVTDDSDGHPITGANININSSLLTTNTSGEATIDLPDGTYSYSITKNGYRDTTSSITVNGAAVNENVALTPYPPLSFNHSITNVTCNGGTDGIITISNISGGSGSGYQYSSDGGSSWQTETMFTGLSASDYNLQVKDDANNYSSITTVSITEPAAITFDVAVTDVSVYGGSDGAIDINNAAGGSGSYEYSIDNGVTYHASASFTDLTAGDYTIIVRDLMGCASAPASATINQPPPPEYTVTFNVTDADDSHAIDGATIEINNTTITTDTNGEATINLPDNDYPYTANKNGYEAYSGNVAVSGADITENIQLTPYGPITFDINSTNVTCYGGSDGIIAIERAQGGSGSGYMYSIDGGTTWQANYLFENLAPGSYDIQVKDGEGNLSVIITRSIVEPNEVTFTWNATDVSSNGGSDGEIEFTNVSGGYAPYEYSIDEGITWQGSELFTGLAAGTFSLVVRDANGCLSPLQTVTITEPPVETYTVLFVVMADGHPTDAASIDINSTTIDTNTDGEATIDLPDGTYTYTVTLDEYEDITGSVTVAGSDLTENITFVGINDIFPQGGALYPNPTTGIVQIEWAGQCEVTVLNALGKIITTKEVNQQATLNLSSASEGIYLVRIKADNEIFTKRLIINR</sequence>
<feature type="domain" description="Fibronectin type-III" evidence="7">
    <location>
        <begin position="569"/>
        <end position="665"/>
    </location>
</feature>
<dbReference type="KEGG" id="blq:L21SP5_02593"/>
<evidence type="ECO:0000313" key="9">
    <source>
        <dbReference type="Proteomes" id="UP000064893"/>
    </source>
</evidence>
<feature type="active site" description="Charge relay system" evidence="5">
    <location>
        <position position="159"/>
    </location>
</feature>
<evidence type="ECO:0000256" key="4">
    <source>
        <dbReference type="ARBA" id="ARBA00022825"/>
    </source>
</evidence>
<dbReference type="InterPro" id="IPR015500">
    <property type="entry name" value="Peptidase_S8_subtilisin-rel"/>
</dbReference>
<dbReference type="SUPFAM" id="SSF49464">
    <property type="entry name" value="Carboxypeptidase regulatory domain-like"/>
    <property type="match status" value="2"/>
</dbReference>
<dbReference type="PROSITE" id="PS51892">
    <property type="entry name" value="SUBTILASE"/>
    <property type="match status" value="1"/>
</dbReference>
<dbReference type="RefSeq" id="WP_057953608.1">
    <property type="nucleotide sequence ID" value="NZ_CP013118.1"/>
</dbReference>
<dbReference type="InterPro" id="IPR023828">
    <property type="entry name" value="Peptidase_S8_Ser-AS"/>
</dbReference>
<keyword evidence="2 5" id="KW-0645">Protease</keyword>
<evidence type="ECO:0000259" key="7">
    <source>
        <dbReference type="PROSITE" id="PS50853"/>
    </source>
</evidence>
<dbReference type="Gene3D" id="2.60.40.1120">
    <property type="entry name" value="Carboxypeptidase-like, regulatory domain"/>
    <property type="match status" value="3"/>
</dbReference>
<feature type="signal peptide" evidence="6">
    <location>
        <begin position="1"/>
        <end position="21"/>
    </location>
</feature>
<dbReference type="SUPFAM" id="SSF52743">
    <property type="entry name" value="Subtilisin-like"/>
    <property type="match status" value="1"/>
</dbReference>
<dbReference type="CDD" id="cd04842">
    <property type="entry name" value="Peptidases_S8_Kp43_protease"/>
    <property type="match status" value="1"/>
</dbReference>
<dbReference type="PROSITE" id="PS00138">
    <property type="entry name" value="SUBTILASE_SER"/>
    <property type="match status" value="1"/>
</dbReference>
<dbReference type="GO" id="GO:0006508">
    <property type="term" value="P:proteolysis"/>
    <property type="evidence" value="ECO:0007669"/>
    <property type="project" value="UniProtKB-KW"/>
</dbReference>
<keyword evidence="9" id="KW-1185">Reference proteome</keyword>
<dbReference type="Pfam" id="PF18962">
    <property type="entry name" value="Por_Secre_tail"/>
    <property type="match status" value="1"/>
</dbReference>
<evidence type="ECO:0000256" key="1">
    <source>
        <dbReference type="ARBA" id="ARBA00011073"/>
    </source>
</evidence>
<dbReference type="Pfam" id="PF00082">
    <property type="entry name" value="Peptidase_S8"/>
    <property type="match status" value="1"/>
</dbReference>
<dbReference type="EC" id="3.4.21.110" evidence="8"/>